<dbReference type="GO" id="GO:0016192">
    <property type="term" value="P:vesicle-mediated transport"/>
    <property type="evidence" value="ECO:0007669"/>
    <property type="project" value="TreeGrafter"/>
</dbReference>
<evidence type="ECO:0000313" key="14">
    <source>
        <dbReference type="Proteomes" id="UP000703269"/>
    </source>
</evidence>
<keyword evidence="8" id="KW-0333">Golgi apparatus</keyword>
<dbReference type="GO" id="GO:0000139">
    <property type="term" value="C:Golgi membrane"/>
    <property type="evidence" value="ECO:0007669"/>
    <property type="project" value="UniProtKB-SubCell"/>
</dbReference>
<feature type="transmembrane region" description="Helical" evidence="11">
    <location>
        <begin position="128"/>
        <end position="148"/>
    </location>
</feature>
<dbReference type="InterPro" id="IPR051076">
    <property type="entry name" value="Golgi_membrane_TVP38/TMEM64"/>
</dbReference>
<evidence type="ECO:0000313" key="13">
    <source>
        <dbReference type="EMBL" id="GJE84632.1"/>
    </source>
</evidence>
<keyword evidence="6 11" id="KW-0812">Transmembrane</keyword>
<accession>A0A9P3FY51</accession>
<comment type="similarity">
    <text evidence="3">Belongs to the TVP38/TMEM64 family.</text>
</comment>
<evidence type="ECO:0000256" key="2">
    <source>
        <dbReference type="ARBA" id="ARBA00004653"/>
    </source>
</evidence>
<evidence type="ECO:0000256" key="8">
    <source>
        <dbReference type="ARBA" id="ARBA00023034"/>
    </source>
</evidence>
<comment type="caution">
    <text evidence="13">The sequence shown here is derived from an EMBL/GenBank/DDBJ whole genome shotgun (WGS) entry which is preliminary data.</text>
</comment>
<keyword evidence="7 11" id="KW-1133">Transmembrane helix</keyword>
<sequence>MHSAPAPLIPPPYPHARPDEYPQEKVEHDLYSASRTVPPTSSHPATPHSARLPYPYPARSIPTPSTYSRTPAYNRPRGLLIANHLKPWTPIILYAITSLGFLAAVGFWKAEVFEGLDELSRWLKSDEYIGYASIFMLIFLTTFPPIPLYSTLIILSGYTYGAWTGAIISYCASLAGALVVFIVSRTFFRASISRWLSCTVTIKRVVRAIEKRPKLLFLIRLAPYPYNVMNCLLAASPSLTLRTYTLCTALSLFKVIIHTSIGASIRSFAQYHVVKPGDAAPPATDDGALGHYSTVAGILLCLAIFVYLSVVARRAVDDELDDDVRDAEETVAFLAPDADGADMEEIHADHPASRADDRFIFAGREESSIGL</sequence>
<feature type="transmembrane region" description="Helical" evidence="11">
    <location>
        <begin position="160"/>
        <end position="184"/>
    </location>
</feature>
<evidence type="ECO:0000256" key="4">
    <source>
        <dbReference type="ARBA" id="ARBA00013533"/>
    </source>
</evidence>
<evidence type="ECO:0000256" key="1">
    <source>
        <dbReference type="ARBA" id="ARBA00002978"/>
    </source>
</evidence>
<dbReference type="GO" id="GO:0000022">
    <property type="term" value="P:mitotic spindle elongation"/>
    <property type="evidence" value="ECO:0007669"/>
    <property type="project" value="TreeGrafter"/>
</dbReference>
<dbReference type="PANTHER" id="PTHR47549">
    <property type="entry name" value="GOLGI APPARATUS MEMBRANE PROTEIN TVP38-RELATED"/>
    <property type="match status" value="1"/>
</dbReference>
<evidence type="ECO:0000256" key="6">
    <source>
        <dbReference type="ARBA" id="ARBA00022692"/>
    </source>
</evidence>
<feature type="transmembrane region" description="Helical" evidence="11">
    <location>
        <begin position="88"/>
        <end position="108"/>
    </location>
</feature>
<name>A0A9P3FY51_9APHY</name>
<dbReference type="InterPro" id="IPR032816">
    <property type="entry name" value="VTT_dom"/>
</dbReference>
<evidence type="ECO:0000256" key="7">
    <source>
        <dbReference type="ARBA" id="ARBA00022989"/>
    </source>
</evidence>
<comment type="subcellular location">
    <subcellularLocation>
        <location evidence="2">Golgi apparatus membrane</location>
        <topology evidence="2">Multi-pass membrane protein</topology>
    </subcellularLocation>
</comment>
<comment type="function">
    <text evidence="1">Golgi membrane protein involved in vesicular trafficking and spindle migration.</text>
</comment>
<dbReference type="AlphaFoldDB" id="A0A9P3FY51"/>
<dbReference type="OrthoDB" id="166803at2759"/>
<evidence type="ECO:0000256" key="10">
    <source>
        <dbReference type="SAM" id="MobiDB-lite"/>
    </source>
</evidence>
<evidence type="ECO:0000256" key="5">
    <source>
        <dbReference type="ARBA" id="ARBA00020673"/>
    </source>
</evidence>
<organism evidence="13 14">
    <name type="scientific">Phanerochaete sordida</name>
    <dbReference type="NCBI Taxonomy" id="48140"/>
    <lineage>
        <taxon>Eukaryota</taxon>
        <taxon>Fungi</taxon>
        <taxon>Dikarya</taxon>
        <taxon>Basidiomycota</taxon>
        <taxon>Agaricomycotina</taxon>
        <taxon>Agaricomycetes</taxon>
        <taxon>Polyporales</taxon>
        <taxon>Phanerochaetaceae</taxon>
        <taxon>Phanerochaete</taxon>
    </lineage>
</organism>
<gene>
    <name evidence="13" type="ORF">PsYK624_007080</name>
</gene>
<dbReference type="Proteomes" id="UP000703269">
    <property type="component" value="Unassembled WGS sequence"/>
</dbReference>
<evidence type="ECO:0000259" key="12">
    <source>
        <dbReference type="Pfam" id="PF09335"/>
    </source>
</evidence>
<evidence type="ECO:0000256" key="11">
    <source>
        <dbReference type="SAM" id="Phobius"/>
    </source>
</evidence>
<evidence type="ECO:0000256" key="9">
    <source>
        <dbReference type="ARBA" id="ARBA00023136"/>
    </source>
</evidence>
<dbReference type="EMBL" id="BPQB01000001">
    <property type="protein sequence ID" value="GJE84632.1"/>
    <property type="molecule type" value="Genomic_DNA"/>
</dbReference>
<proteinExistence type="inferred from homology"/>
<evidence type="ECO:0000256" key="3">
    <source>
        <dbReference type="ARBA" id="ARBA00008640"/>
    </source>
</evidence>
<protein>
    <recommendedName>
        <fullName evidence="4">Golgi apparatus membrane protein TVP38</fullName>
    </recommendedName>
    <alternativeName>
        <fullName evidence="5">Golgi apparatus membrane protein tvp38</fullName>
    </alternativeName>
</protein>
<keyword evidence="9 11" id="KW-0472">Membrane</keyword>
<dbReference type="Pfam" id="PF09335">
    <property type="entry name" value="VTT_dom"/>
    <property type="match status" value="1"/>
</dbReference>
<feature type="domain" description="VTT" evidence="12">
    <location>
        <begin position="147"/>
        <end position="263"/>
    </location>
</feature>
<dbReference type="PANTHER" id="PTHR47549:SF3">
    <property type="entry name" value="GOLGI APPARATUS MEMBRANE PROTEIN TVP38"/>
    <property type="match status" value="1"/>
</dbReference>
<feature type="transmembrane region" description="Helical" evidence="11">
    <location>
        <begin position="246"/>
        <end position="269"/>
    </location>
</feature>
<reference evidence="13 14" key="1">
    <citation type="submission" date="2021-08" db="EMBL/GenBank/DDBJ databases">
        <title>Draft Genome Sequence of Phanerochaete sordida strain YK-624.</title>
        <authorList>
            <person name="Mori T."/>
            <person name="Dohra H."/>
            <person name="Suzuki T."/>
            <person name="Kawagishi H."/>
            <person name="Hirai H."/>
        </authorList>
    </citation>
    <scope>NUCLEOTIDE SEQUENCE [LARGE SCALE GENOMIC DNA]</scope>
    <source>
        <strain evidence="13 14">YK-624</strain>
    </source>
</reference>
<feature type="region of interest" description="Disordered" evidence="10">
    <location>
        <begin position="1"/>
        <end position="21"/>
    </location>
</feature>
<feature type="transmembrane region" description="Helical" evidence="11">
    <location>
        <begin position="289"/>
        <end position="310"/>
    </location>
</feature>
<keyword evidence="14" id="KW-1185">Reference proteome</keyword>